<gene>
    <name evidence="1" type="ORF">PsorP6_004358</name>
</gene>
<sequence length="352" mass="40040">MPTPSSKATETSGHLNEGITRDSTEQGDVEEDDMVDMLEECILEAYNNMQIDEEYIFLPHDVAEKLHHVTELMTSQVSTKERTETKTNAGEDSGSEKDAVNETETEELEDPEQEIAMEMDQHEQEEENEQIQEKGQDIATDTVTDQQHLEDDETGVHELRTLQAKKTETCVEQKKEPVFRVATETISSELASVLDVDQSASSGPPSPPHSRSKSKANTPKPRKDAPVSRRGQILPPQLVSTRSSLARSLKQTAKSPTPRTPDQSGGNKRKSKLIPWDKKINVTPKPKEDKKQRELLARETARKQRENSKRQLEEIHQREMEEKRERVRRIKEERLQRRSGMSTEAKRAKKTG</sequence>
<keyword evidence="2" id="KW-1185">Reference proteome</keyword>
<organism evidence="1 2">
    <name type="scientific">Peronosclerospora sorghi</name>
    <dbReference type="NCBI Taxonomy" id="230839"/>
    <lineage>
        <taxon>Eukaryota</taxon>
        <taxon>Sar</taxon>
        <taxon>Stramenopiles</taxon>
        <taxon>Oomycota</taxon>
        <taxon>Peronosporomycetes</taxon>
        <taxon>Peronosporales</taxon>
        <taxon>Peronosporaceae</taxon>
        <taxon>Peronosclerospora</taxon>
    </lineage>
</organism>
<reference evidence="1 2" key="1">
    <citation type="journal article" date="2022" name="bioRxiv">
        <title>The genome of the oomycete Peronosclerospora sorghi, a cosmopolitan pathogen of maize and sorghum, is inflated with dispersed pseudogenes.</title>
        <authorList>
            <person name="Fletcher K."/>
            <person name="Martin F."/>
            <person name="Isakeit T."/>
            <person name="Cavanaugh K."/>
            <person name="Magill C."/>
            <person name="Michelmore R."/>
        </authorList>
    </citation>
    <scope>NUCLEOTIDE SEQUENCE [LARGE SCALE GENOMIC DNA]</scope>
    <source>
        <strain evidence="1">P6</strain>
    </source>
</reference>
<name>A0ACC0VKR2_9STRA</name>
<proteinExistence type="predicted"/>
<protein>
    <submittedName>
        <fullName evidence="1">Uncharacterized protein</fullName>
    </submittedName>
</protein>
<evidence type="ECO:0000313" key="1">
    <source>
        <dbReference type="EMBL" id="KAI9906448.1"/>
    </source>
</evidence>
<dbReference type="Proteomes" id="UP001163321">
    <property type="component" value="Chromosome 8"/>
</dbReference>
<accession>A0ACC0VKR2</accession>
<comment type="caution">
    <text evidence="1">The sequence shown here is derived from an EMBL/GenBank/DDBJ whole genome shotgun (WGS) entry which is preliminary data.</text>
</comment>
<evidence type="ECO:0000313" key="2">
    <source>
        <dbReference type="Proteomes" id="UP001163321"/>
    </source>
</evidence>
<dbReference type="EMBL" id="CM047587">
    <property type="protein sequence ID" value="KAI9906448.1"/>
    <property type="molecule type" value="Genomic_DNA"/>
</dbReference>